<sequence length="415" mass="44879">MEFLDLFLIALMPVLKVILVTALGLFLALDEIDLLGPNARHHLNNLVFYVFSPAIIGSSLADTITLESLVNLWFMPVNILLTFAIGSALGWILVKITRTPQHLSGLVIACCSAGNIGNLFLFLFFPSLCEEKNSPLGDSTTCSTYAEAYASLSMAMLSVFLWTYIYIILRVSARDDIEDNDASVSTISIKRPGETSEIFAGNLTEVLLARGVPSSEDYSDQTESSDVRTESRVKVPVLEKIKAFAEQIHLKKILAPSTIAAVIGLIIGTVSPIRKAMIGDSAPLRVIYSSTSLLGQAAIPCITLIVGANLLKGLKIAGVSPLVIAGIIAVKYIVMPPLGVVVVKGAQHFGFVDSNALYLFSLMLQYAVPPAMNIGTITQLVETGQSESSVLMLWTYATAAFFLTLWSAYFMWLVS</sequence>
<protein>
    <submittedName>
        <fullName evidence="1">Auxin efflux carrier family protein</fullName>
    </submittedName>
</protein>
<name>A0ACC1YUA7_MELAZ</name>
<dbReference type="Proteomes" id="UP001164539">
    <property type="component" value="Chromosome 1"/>
</dbReference>
<comment type="caution">
    <text evidence="1">The sequence shown here is derived from an EMBL/GenBank/DDBJ whole genome shotgun (WGS) entry which is preliminary data.</text>
</comment>
<reference evidence="1 2" key="1">
    <citation type="journal article" date="2023" name="Science">
        <title>Complex scaffold remodeling in plant triterpene biosynthesis.</title>
        <authorList>
            <person name="De La Pena R."/>
            <person name="Hodgson H."/>
            <person name="Liu J.C."/>
            <person name="Stephenson M.J."/>
            <person name="Martin A.C."/>
            <person name="Owen C."/>
            <person name="Harkess A."/>
            <person name="Leebens-Mack J."/>
            <person name="Jimenez L.E."/>
            <person name="Osbourn A."/>
            <person name="Sattely E.S."/>
        </authorList>
    </citation>
    <scope>NUCLEOTIDE SEQUENCE [LARGE SCALE GENOMIC DNA]</scope>
    <source>
        <strain evidence="2">cv. JPN11</strain>
        <tissue evidence="1">Leaf</tissue>
    </source>
</reference>
<evidence type="ECO:0000313" key="1">
    <source>
        <dbReference type="EMBL" id="KAJ4727341.1"/>
    </source>
</evidence>
<gene>
    <name evidence="1" type="ORF">OWV82_000451</name>
</gene>
<evidence type="ECO:0000313" key="2">
    <source>
        <dbReference type="Proteomes" id="UP001164539"/>
    </source>
</evidence>
<dbReference type="EMBL" id="CM051394">
    <property type="protein sequence ID" value="KAJ4727341.1"/>
    <property type="molecule type" value="Genomic_DNA"/>
</dbReference>
<keyword evidence="2" id="KW-1185">Reference proteome</keyword>
<organism evidence="1 2">
    <name type="scientific">Melia azedarach</name>
    <name type="common">Chinaberry tree</name>
    <dbReference type="NCBI Taxonomy" id="155640"/>
    <lineage>
        <taxon>Eukaryota</taxon>
        <taxon>Viridiplantae</taxon>
        <taxon>Streptophyta</taxon>
        <taxon>Embryophyta</taxon>
        <taxon>Tracheophyta</taxon>
        <taxon>Spermatophyta</taxon>
        <taxon>Magnoliopsida</taxon>
        <taxon>eudicotyledons</taxon>
        <taxon>Gunneridae</taxon>
        <taxon>Pentapetalae</taxon>
        <taxon>rosids</taxon>
        <taxon>malvids</taxon>
        <taxon>Sapindales</taxon>
        <taxon>Meliaceae</taxon>
        <taxon>Melia</taxon>
    </lineage>
</organism>
<proteinExistence type="predicted"/>
<accession>A0ACC1YUA7</accession>